<sequence>MATKMTKTSAFLIILILASQSLVLEGRPLIKGKTKTCRNCLLQSETVAKGMVQGPMAPSPQMHRERALIVISDDVRPTTPGHSPGVGH</sequence>
<evidence type="ECO:0000313" key="3">
    <source>
        <dbReference type="Proteomes" id="UP000092600"/>
    </source>
</evidence>
<feature type="signal peptide" evidence="1">
    <location>
        <begin position="1"/>
        <end position="26"/>
    </location>
</feature>
<feature type="chain" id="PRO_5008285596" evidence="1">
    <location>
        <begin position="27"/>
        <end position="88"/>
    </location>
</feature>
<reference evidence="2 3" key="1">
    <citation type="journal article" date="2016" name="DNA Res.">
        <title>The draft genome of MD-2 pineapple using hybrid error correction of long reads.</title>
        <authorList>
            <person name="Redwan R.M."/>
            <person name="Saidin A."/>
            <person name="Kumar S.V."/>
        </authorList>
    </citation>
    <scope>NUCLEOTIDE SEQUENCE [LARGE SCALE GENOMIC DNA]</scope>
    <source>
        <strain evidence="3">cv. MD2</strain>
        <tissue evidence="2">Leaf</tissue>
    </source>
</reference>
<dbReference type="EMBL" id="LSRQ01003799">
    <property type="protein sequence ID" value="OAY70673.1"/>
    <property type="molecule type" value="Genomic_DNA"/>
</dbReference>
<keyword evidence="1" id="KW-0732">Signal</keyword>
<protein>
    <submittedName>
        <fullName evidence="2">Uncharacterized protein</fullName>
    </submittedName>
</protein>
<gene>
    <name evidence="2" type="ORF">ACMD2_15132</name>
</gene>
<organism evidence="2 3">
    <name type="scientific">Ananas comosus</name>
    <name type="common">Pineapple</name>
    <name type="synonym">Ananas ananas</name>
    <dbReference type="NCBI Taxonomy" id="4615"/>
    <lineage>
        <taxon>Eukaryota</taxon>
        <taxon>Viridiplantae</taxon>
        <taxon>Streptophyta</taxon>
        <taxon>Embryophyta</taxon>
        <taxon>Tracheophyta</taxon>
        <taxon>Spermatophyta</taxon>
        <taxon>Magnoliopsida</taxon>
        <taxon>Liliopsida</taxon>
        <taxon>Poales</taxon>
        <taxon>Bromeliaceae</taxon>
        <taxon>Bromelioideae</taxon>
        <taxon>Ananas</taxon>
    </lineage>
</organism>
<evidence type="ECO:0000313" key="2">
    <source>
        <dbReference type="EMBL" id="OAY70673.1"/>
    </source>
</evidence>
<accession>A0A199V115</accession>
<name>A0A199V115_ANACO</name>
<evidence type="ECO:0000256" key="1">
    <source>
        <dbReference type="SAM" id="SignalP"/>
    </source>
</evidence>
<dbReference type="Proteomes" id="UP000092600">
    <property type="component" value="Unassembled WGS sequence"/>
</dbReference>
<proteinExistence type="predicted"/>
<dbReference type="AlphaFoldDB" id="A0A199V115"/>
<comment type="caution">
    <text evidence="2">The sequence shown here is derived from an EMBL/GenBank/DDBJ whole genome shotgun (WGS) entry which is preliminary data.</text>
</comment>